<keyword evidence="2" id="KW-1185">Reference proteome</keyword>
<sequence length="39" mass="4656">MRFFWHNSWILENRTNVLKTKNNGTSKRSNYKIKTATGI</sequence>
<proteinExistence type="predicted"/>
<dbReference type="AlphaFoldDB" id="A0A378RIH0"/>
<evidence type="ECO:0000313" key="1">
    <source>
        <dbReference type="EMBL" id="STZ26823.1"/>
    </source>
</evidence>
<evidence type="ECO:0000313" key="2">
    <source>
        <dbReference type="Proteomes" id="UP000255024"/>
    </source>
</evidence>
<reference evidence="1 2" key="1">
    <citation type="submission" date="2018-06" db="EMBL/GenBank/DDBJ databases">
        <authorList>
            <consortium name="Pathogen Informatics"/>
            <person name="Doyle S."/>
        </authorList>
    </citation>
    <scope>NUCLEOTIDE SEQUENCE [LARGE SCALE GENOMIC DNA]</scope>
    <source>
        <strain evidence="1 2">NCTC11179</strain>
    </source>
</reference>
<accession>A0A378RIH0</accession>
<name>A0A378RIH0_MYROD</name>
<protein>
    <submittedName>
        <fullName evidence="1">Uncharacterized protein</fullName>
    </submittedName>
</protein>
<dbReference type="EMBL" id="UGQL01000001">
    <property type="protein sequence ID" value="STZ26823.1"/>
    <property type="molecule type" value="Genomic_DNA"/>
</dbReference>
<organism evidence="1 2">
    <name type="scientific">Myroides odoratus</name>
    <name type="common">Flavobacterium odoratum</name>
    <dbReference type="NCBI Taxonomy" id="256"/>
    <lineage>
        <taxon>Bacteria</taxon>
        <taxon>Pseudomonadati</taxon>
        <taxon>Bacteroidota</taxon>
        <taxon>Flavobacteriia</taxon>
        <taxon>Flavobacteriales</taxon>
        <taxon>Flavobacteriaceae</taxon>
        <taxon>Myroides</taxon>
    </lineage>
</organism>
<dbReference type="Proteomes" id="UP000255024">
    <property type="component" value="Unassembled WGS sequence"/>
</dbReference>
<gene>
    <name evidence="1" type="ORF">NCTC11179_00350</name>
</gene>